<feature type="transmembrane region" description="Helical" evidence="18">
    <location>
        <begin position="423"/>
        <end position="441"/>
    </location>
</feature>
<keyword evidence="10" id="KW-0479">Metal-binding</keyword>
<dbReference type="UniPathway" id="UPA00378"/>
<evidence type="ECO:0000256" key="9">
    <source>
        <dbReference type="ARBA" id="ARBA00022692"/>
    </source>
</evidence>
<keyword evidence="14" id="KW-0464">Manganese</keyword>
<feature type="domain" description="AglB-like core" evidence="21">
    <location>
        <begin position="526"/>
        <end position="627"/>
    </location>
</feature>
<feature type="domain" description="Archaeal glycosylation protein B peripheral" evidence="20">
    <location>
        <begin position="789"/>
        <end position="862"/>
    </location>
</feature>
<keyword evidence="9 18" id="KW-0812">Transmembrane</keyword>
<keyword evidence="23" id="KW-1185">Reference proteome</keyword>
<feature type="transmembrane region" description="Helical" evidence="18">
    <location>
        <begin position="489"/>
        <end position="515"/>
    </location>
</feature>
<evidence type="ECO:0000256" key="17">
    <source>
        <dbReference type="SAM" id="MobiDB-lite"/>
    </source>
</evidence>
<dbReference type="GO" id="GO:0046872">
    <property type="term" value="F:metal ion binding"/>
    <property type="evidence" value="ECO:0007669"/>
    <property type="project" value="UniProtKB-KW"/>
</dbReference>
<feature type="transmembrane region" description="Helical" evidence="18">
    <location>
        <begin position="202"/>
        <end position="219"/>
    </location>
</feature>
<dbReference type="Pfam" id="PF18079">
    <property type="entry name" value="AglB_L1"/>
    <property type="match status" value="1"/>
</dbReference>
<name>A7I4W0_METB6</name>
<comment type="cofactor">
    <cofactor evidence="1">
        <name>Mn(2+)</name>
        <dbReference type="ChEBI" id="CHEBI:29035"/>
    </cofactor>
</comment>
<protein>
    <recommendedName>
        <fullName evidence="6">dolichyl-phosphooligosaccharide-protein glycotransferase</fullName>
        <ecNumber evidence="6">2.4.99.21</ecNumber>
    </recommendedName>
    <alternativeName>
        <fullName evidence="15">Oligosaccharyl transferase</fullName>
    </alternativeName>
</protein>
<comment type="subcellular location">
    <subcellularLocation>
        <location evidence="3">Cell membrane</location>
        <topology evidence="3">Multi-pass membrane protein</topology>
    </subcellularLocation>
</comment>
<sequence length="863" mass="95637">MVQFDLYNRRNWLIGGLLAFFVIFAVWLRLLPMLSMGHTDVLSMVGSDDPLYNLRQVEQLLANHFTYTWFDPMTQYPVGSNVYWGPLFIYISGLACWIAGATTRPEIIGICLLVPVAMAAVTVVLMYFVGKICGDWKTGLLAAGFTAIVSGQFFYRSLYGYFDHHIGEVLFSTLFCLVYLYILVSEKDAKIDLKNFTTWKKTALLSVLAGIAYLLGLFLMPTMIVFALMVVIFTVIQFIICIYRERPTEYLLVANTTIFAVAIIGLVLFGFKSPGLDLANYSVGHVFAYLAIILGTAVLYILHRYLKNQPKYYYPVSLVGIAVIGAAVLYVAGPQFFNQLVSAAVQFFGQAPVTDTVQEARGWSVAAAWTTFNYGLILMAGGILAALYSIWREDRPHEVFTLVWSAIIFYSTCQHIRYEYYLAVNVALLSAICVSFAFAWGRDDITRFISAINGSTGKDAAADKSDPAEKRKKSKKSQKQESTQAAPRFAIIALVVVAAGLGLLFAYTSAAYSYVNASGNPLMMNQDWKDSLVWMANNTPATGVDYYTIYDKNTFTYPNTSYGVMSWWDYGHMITYIAYRIPNANPFQAGVSGPDGSAAYFMATNESTANTILDHDGTRYVITDIEMDTGKFWAMATWFNATEAAAPYQMTVLIPGQTPSSGYQTAMLNEAPYYETMVSRLHNFDGSMATPSDAYYVEYADANVTHISYPVVTNAEAMNVSAATARAAQYNQNPQAGYHATVLSASLVQPLTDIPALQNYRLVHESPTSELATNTSDVKYVKIFEYVKGAHIKGSGIIDIPLVTNQGRNFTYRQQSVNGEFIVPYSTTGNPYDVKATGKYQIEGTSQTFDVPESAVMQGLTIN</sequence>
<dbReference type="GeneID" id="5410966"/>
<dbReference type="HOGENOM" id="CLU_008803_0_0_2"/>
<feature type="region of interest" description="Disordered" evidence="17">
    <location>
        <begin position="456"/>
        <end position="481"/>
    </location>
</feature>
<gene>
    <name evidence="22" type="ordered locus">Mboo_0249</name>
</gene>
<evidence type="ECO:0000256" key="14">
    <source>
        <dbReference type="ARBA" id="ARBA00023211"/>
    </source>
</evidence>
<evidence type="ECO:0000256" key="10">
    <source>
        <dbReference type="ARBA" id="ARBA00022723"/>
    </source>
</evidence>
<evidence type="ECO:0000313" key="22">
    <source>
        <dbReference type="EMBL" id="ABS54771.1"/>
    </source>
</evidence>
<dbReference type="InterPro" id="IPR003674">
    <property type="entry name" value="Oligo_trans_STT3"/>
</dbReference>
<evidence type="ECO:0000256" key="4">
    <source>
        <dbReference type="ARBA" id="ARBA00004922"/>
    </source>
</evidence>
<dbReference type="eggNOG" id="arCOG02043">
    <property type="taxonomic scope" value="Archaea"/>
</dbReference>
<feature type="transmembrane region" description="Helical" evidence="18">
    <location>
        <begin position="250"/>
        <end position="271"/>
    </location>
</feature>
<feature type="transmembrane region" description="Helical" evidence="18">
    <location>
        <begin position="225"/>
        <end position="243"/>
    </location>
</feature>
<dbReference type="GO" id="GO:0005886">
    <property type="term" value="C:plasma membrane"/>
    <property type="evidence" value="ECO:0007669"/>
    <property type="project" value="UniProtKB-SubCell"/>
</dbReference>
<comment type="similarity">
    <text evidence="5">Belongs to the STT3 family.</text>
</comment>
<feature type="transmembrane region" description="Helical" evidence="18">
    <location>
        <begin position="12"/>
        <end position="31"/>
    </location>
</feature>
<dbReference type="PANTHER" id="PTHR13872:SF1">
    <property type="entry name" value="DOLICHYL-DIPHOSPHOOLIGOSACCHARIDE--PROTEIN GLYCOSYLTRANSFERASE SUBUNIT STT3B"/>
    <property type="match status" value="1"/>
</dbReference>
<evidence type="ECO:0000256" key="2">
    <source>
        <dbReference type="ARBA" id="ARBA00001946"/>
    </source>
</evidence>
<accession>A7I4W0</accession>
<dbReference type="PANTHER" id="PTHR13872">
    <property type="entry name" value="DOLICHYL-DIPHOSPHOOLIGOSACCHARIDE--PROTEIN GLYCOSYLTRANSFERASE SUBUNIT"/>
    <property type="match status" value="1"/>
</dbReference>
<comment type="catalytic activity">
    <reaction evidence="16">
        <text>an archaeal dolichyl phosphooligosaccharide + [protein]-L-asparagine = an archaeal dolichyl phosphate + a glycoprotein with the oligosaccharide chain attached by N-beta-D-glycosyl linkage to a protein L-asparagine.</text>
        <dbReference type="EC" id="2.4.99.21"/>
    </reaction>
</comment>
<dbReference type="AlphaFoldDB" id="A7I4W0"/>
<evidence type="ECO:0000259" key="19">
    <source>
        <dbReference type="Pfam" id="PF02516"/>
    </source>
</evidence>
<dbReference type="NCBIfam" id="TIGR04154">
    <property type="entry name" value="archaeo_STT3"/>
    <property type="match status" value="1"/>
</dbReference>
<evidence type="ECO:0000256" key="18">
    <source>
        <dbReference type="SAM" id="Phobius"/>
    </source>
</evidence>
<dbReference type="InterPro" id="IPR041154">
    <property type="entry name" value="AglB_P1"/>
</dbReference>
<evidence type="ECO:0000256" key="16">
    <source>
        <dbReference type="ARBA" id="ARBA00034066"/>
    </source>
</evidence>
<dbReference type="InterPro" id="IPR054479">
    <property type="entry name" value="AglB-like_core"/>
</dbReference>
<evidence type="ECO:0000256" key="13">
    <source>
        <dbReference type="ARBA" id="ARBA00023136"/>
    </source>
</evidence>
<dbReference type="InterPro" id="IPR048307">
    <property type="entry name" value="STT3_N"/>
</dbReference>
<evidence type="ECO:0000313" key="23">
    <source>
        <dbReference type="Proteomes" id="UP000002408"/>
    </source>
</evidence>
<evidence type="ECO:0000256" key="8">
    <source>
        <dbReference type="ARBA" id="ARBA00022679"/>
    </source>
</evidence>
<dbReference type="GO" id="GO:0004576">
    <property type="term" value="F:oligosaccharyl transferase activity"/>
    <property type="evidence" value="ECO:0007669"/>
    <property type="project" value="InterPro"/>
</dbReference>
<comment type="cofactor">
    <cofactor evidence="2">
        <name>Mg(2+)</name>
        <dbReference type="ChEBI" id="CHEBI:18420"/>
    </cofactor>
</comment>
<evidence type="ECO:0000256" key="15">
    <source>
        <dbReference type="ARBA" id="ARBA00030679"/>
    </source>
</evidence>
<evidence type="ECO:0000256" key="1">
    <source>
        <dbReference type="ARBA" id="ARBA00001936"/>
    </source>
</evidence>
<reference evidence="23" key="1">
    <citation type="journal article" date="2015" name="Microbiology">
        <title>Genome of Methanoregula boonei 6A8 reveals adaptations to oligotrophic peatland environments.</title>
        <authorList>
            <person name="Braeuer S."/>
            <person name="Cadillo-Quiroz H."/>
            <person name="Kyrpides N."/>
            <person name="Woyke T."/>
            <person name="Goodwin L."/>
            <person name="Detter C."/>
            <person name="Podell S."/>
            <person name="Yavitt J.B."/>
            <person name="Zinder S.H."/>
        </authorList>
    </citation>
    <scope>NUCLEOTIDE SEQUENCE [LARGE SCALE GENOMIC DNA]</scope>
    <source>
        <strain evidence="23">DSM 21154 / JCM 14090 / 6A8</strain>
    </source>
</reference>
<dbReference type="Pfam" id="PF02516">
    <property type="entry name" value="STT3"/>
    <property type="match status" value="1"/>
</dbReference>
<dbReference type="OrthoDB" id="82393at2157"/>
<feature type="transmembrane region" description="Helical" evidence="18">
    <location>
        <begin position="314"/>
        <end position="332"/>
    </location>
</feature>
<dbReference type="EMBL" id="CP000780">
    <property type="protein sequence ID" value="ABS54771.1"/>
    <property type="molecule type" value="Genomic_DNA"/>
</dbReference>
<keyword evidence="12 18" id="KW-1133">Transmembrane helix</keyword>
<feature type="domain" description="Oligosaccharyl transferase STT3 N-terminal" evidence="19">
    <location>
        <begin position="38"/>
        <end position="428"/>
    </location>
</feature>
<dbReference type="BRENDA" id="2.4.99.18">
    <property type="organism ID" value="11915"/>
</dbReference>
<dbReference type="InterPro" id="IPR026410">
    <property type="entry name" value="OlisacTrfase_arch"/>
</dbReference>
<feature type="compositionally biased region" description="Basic and acidic residues" evidence="17">
    <location>
        <begin position="460"/>
        <end position="469"/>
    </location>
</feature>
<feature type="transmembrane region" description="Helical" evidence="18">
    <location>
        <begin position="283"/>
        <end position="302"/>
    </location>
</feature>
<evidence type="ECO:0000256" key="6">
    <source>
        <dbReference type="ARBA" id="ARBA00012602"/>
    </source>
</evidence>
<evidence type="ECO:0000256" key="12">
    <source>
        <dbReference type="ARBA" id="ARBA00022989"/>
    </source>
</evidence>
<dbReference type="RefSeq" id="WP_011991259.1">
    <property type="nucleotide sequence ID" value="NC_009712.1"/>
</dbReference>
<evidence type="ECO:0000256" key="3">
    <source>
        <dbReference type="ARBA" id="ARBA00004651"/>
    </source>
</evidence>
<proteinExistence type="inferred from homology"/>
<dbReference type="Proteomes" id="UP000002408">
    <property type="component" value="Chromosome"/>
</dbReference>
<dbReference type="Gene3D" id="2.60.40.3390">
    <property type="match status" value="1"/>
</dbReference>
<organism evidence="22 23">
    <name type="scientific">Methanoregula boonei (strain DSM 21154 / JCM 14090 / 6A8)</name>
    <dbReference type="NCBI Taxonomy" id="456442"/>
    <lineage>
        <taxon>Archaea</taxon>
        <taxon>Methanobacteriati</taxon>
        <taxon>Methanobacteriota</taxon>
        <taxon>Stenosarchaea group</taxon>
        <taxon>Methanomicrobia</taxon>
        <taxon>Methanomicrobiales</taxon>
        <taxon>Methanoregulaceae</taxon>
        <taxon>Methanoregula</taxon>
    </lineage>
</organism>
<dbReference type="Pfam" id="PF22627">
    <property type="entry name" value="AglB_core-like"/>
    <property type="match status" value="1"/>
</dbReference>
<evidence type="ECO:0000256" key="5">
    <source>
        <dbReference type="ARBA" id="ARBA00010810"/>
    </source>
</evidence>
<keyword evidence="11" id="KW-0460">Magnesium</keyword>
<dbReference type="KEGG" id="mbn:Mboo_0249"/>
<keyword evidence="7" id="KW-0328">Glycosyltransferase</keyword>
<keyword evidence="8 22" id="KW-0808">Transferase</keyword>
<evidence type="ECO:0000256" key="11">
    <source>
        <dbReference type="ARBA" id="ARBA00022842"/>
    </source>
</evidence>
<feature type="transmembrane region" description="Helical" evidence="18">
    <location>
        <begin position="366"/>
        <end position="387"/>
    </location>
</feature>
<feature type="transmembrane region" description="Helical" evidence="18">
    <location>
        <begin position="82"/>
        <end position="101"/>
    </location>
</feature>
<comment type="pathway">
    <text evidence="4">Protein modification; protein glycosylation.</text>
</comment>
<dbReference type="STRING" id="456442.Mboo_0249"/>
<feature type="transmembrane region" description="Helical" evidence="18">
    <location>
        <begin position="399"/>
        <end position="417"/>
    </location>
</feature>
<evidence type="ECO:0000259" key="20">
    <source>
        <dbReference type="Pfam" id="PF18079"/>
    </source>
</evidence>
<keyword evidence="13 18" id="KW-0472">Membrane</keyword>
<feature type="transmembrane region" description="Helical" evidence="18">
    <location>
        <begin position="165"/>
        <end position="182"/>
    </location>
</feature>
<feature type="transmembrane region" description="Helical" evidence="18">
    <location>
        <begin position="107"/>
        <end position="128"/>
    </location>
</feature>
<dbReference type="EC" id="2.4.99.21" evidence="6"/>
<evidence type="ECO:0000256" key="7">
    <source>
        <dbReference type="ARBA" id="ARBA00022676"/>
    </source>
</evidence>
<evidence type="ECO:0000259" key="21">
    <source>
        <dbReference type="Pfam" id="PF22627"/>
    </source>
</evidence>
<dbReference type="CAZy" id="GT66">
    <property type="family name" value="Glycosyltransferase Family 66"/>
</dbReference>
<dbReference type="Gene3D" id="3.40.50.12610">
    <property type="match status" value="1"/>
</dbReference>